<reference evidence="4 5" key="1">
    <citation type="submission" date="2018-11" db="EMBL/GenBank/DDBJ databases">
        <authorList>
            <consortium name="Pathogen Informatics"/>
        </authorList>
    </citation>
    <scope>NUCLEOTIDE SEQUENCE [LARGE SCALE GENOMIC DNA]</scope>
</reference>
<sequence length="179" mass="19876">MRAGIYLYLLVFGFVSRRCRHSGMFVSAWQDDEEGLIAEQLEEEPGTFLRLAEDGNLDILKCMLEEKPELLLHSDADGYTALHRAAYNNHLEVVSYLLDSGANAEARTKQGWTPLHSAANWGNYEIIGRLISHGADVNARSEGSVTPLHLAISSQCEDAEHIFHSVRYLLQAPGNCCSS</sequence>
<dbReference type="OrthoDB" id="19174at2759"/>
<evidence type="ECO:0000313" key="4">
    <source>
        <dbReference type="EMBL" id="VDO98664.1"/>
    </source>
</evidence>
<dbReference type="Pfam" id="PF12796">
    <property type="entry name" value="Ank_2"/>
    <property type="match status" value="1"/>
</dbReference>
<evidence type="ECO:0000256" key="1">
    <source>
        <dbReference type="ARBA" id="ARBA00022737"/>
    </source>
</evidence>
<keyword evidence="5" id="KW-1185">Reference proteome</keyword>
<evidence type="ECO:0000313" key="6">
    <source>
        <dbReference type="WBParaSite" id="HPBE_0001414901-mRNA-1"/>
    </source>
</evidence>
<proteinExistence type="predicted"/>
<dbReference type="PANTHER" id="PTHR24189:SF50">
    <property type="entry name" value="ANKYRIN REPEAT AND SOCS BOX PROTEIN 2"/>
    <property type="match status" value="1"/>
</dbReference>
<evidence type="ECO:0000256" key="2">
    <source>
        <dbReference type="ARBA" id="ARBA00023043"/>
    </source>
</evidence>
<dbReference type="PRINTS" id="PR01415">
    <property type="entry name" value="ANKYRIN"/>
</dbReference>
<dbReference type="PROSITE" id="PS50297">
    <property type="entry name" value="ANK_REP_REGION"/>
    <property type="match status" value="2"/>
</dbReference>
<dbReference type="WBParaSite" id="HPBE_0001414901-mRNA-1">
    <property type="protein sequence ID" value="HPBE_0001414901-mRNA-1"/>
    <property type="gene ID" value="HPBE_0001414901"/>
</dbReference>
<dbReference type="Proteomes" id="UP000050761">
    <property type="component" value="Unassembled WGS sequence"/>
</dbReference>
<feature type="repeat" description="ANK" evidence="3">
    <location>
        <begin position="77"/>
        <end position="109"/>
    </location>
</feature>
<dbReference type="InterPro" id="IPR036770">
    <property type="entry name" value="Ankyrin_rpt-contain_sf"/>
</dbReference>
<accession>A0A3P8ASV1</accession>
<protein>
    <submittedName>
        <fullName evidence="6">ANK_REP_REGION domain-containing protein</fullName>
    </submittedName>
</protein>
<gene>
    <name evidence="4" type="ORF">HPBE_LOCUS14150</name>
</gene>
<name>A0A183FZG9_HELPZ</name>
<dbReference type="PROSITE" id="PS50088">
    <property type="entry name" value="ANK_REPEAT"/>
    <property type="match status" value="2"/>
</dbReference>
<dbReference type="SUPFAM" id="SSF48403">
    <property type="entry name" value="Ankyrin repeat"/>
    <property type="match status" value="1"/>
</dbReference>
<evidence type="ECO:0000256" key="3">
    <source>
        <dbReference type="PROSITE-ProRule" id="PRU00023"/>
    </source>
</evidence>
<dbReference type="SMART" id="SM00248">
    <property type="entry name" value="ANK"/>
    <property type="match status" value="3"/>
</dbReference>
<dbReference type="EMBL" id="UZAH01028230">
    <property type="protein sequence ID" value="VDO98664.1"/>
    <property type="molecule type" value="Genomic_DNA"/>
</dbReference>
<dbReference type="InterPro" id="IPR050745">
    <property type="entry name" value="Multifunctional_regulatory"/>
</dbReference>
<dbReference type="InterPro" id="IPR002110">
    <property type="entry name" value="Ankyrin_rpt"/>
</dbReference>
<evidence type="ECO:0000313" key="5">
    <source>
        <dbReference type="Proteomes" id="UP000050761"/>
    </source>
</evidence>
<dbReference type="PANTHER" id="PTHR24189">
    <property type="entry name" value="MYOTROPHIN"/>
    <property type="match status" value="1"/>
</dbReference>
<dbReference type="Gene3D" id="1.25.40.20">
    <property type="entry name" value="Ankyrin repeat-containing domain"/>
    <property type="match status" value="1"/>
</dbReference>
<organism evidence="5 6">
    <name type="scientific">Heligmosomoides polygyrus</name>
    <name type="common">Parasitic roundworm</name>
    <dbReference type="NCBI Taxonomy" id="6339"/>
    <lineage>
        <taxon>Eukaryota</taxon>
        <taxon>Metazoa</taxon>
        <taxon>Ecdysozoa</taxon>
        <taxon>Nematoda</taxon>
        <taxon>Chromadorea</taxon>
        <taxon>Rhabditida</taxon>
        <taxon>Rhabditina</taxon>
        <taxon>Rhabditomorpha</taxon>
        <taxon>Strongyloidea</taxon>
        <taxon>Heligmosomidae</taxon>
        <taxon>Heligmosomoides</taxon>
    </lineage>
</organism>
<reference evidence="6" key="2">
    <citation type="submission" date="2019-09" db="UniProtKB">
        <authorList>
            <consortium name="WormBaseParasite"/>
        </authorList>
    </citation>
    <scope>IDENTIFICATION</scope>
</reference>
<feature type="repeat" description="ANK" evidence="3">
    <location>
        <begin position="110"/>
        <end position="142"/>
    </location>
</feature>
<accession>A0A183FZG9</accession>
<keyword evidence="2 3" id="KW-0040">ANK repeat</keyword>
<dbReference type="AlphaFoldDB" id="A0A183FZG9"/>
<keyword evidence="1" id="KW-0677">Repeat</keyword>